<evidence type="ECO:0000256" key="3">
    <source>
        <dbReference type="ARBA" id="ARBA00022729"/>
    </source>
</evidence>
<reference evidence="9 10" key="1">
    <citation type="submission" date="2018-08" db="EMBL/GenBank/DDBJ databases">
        <title>A genome reference for cultivated species of the human gut microbiota.</title>
        <authorList>
            <person name="Zou Y."/>
            <person name="Xue W."/>
            <person name="Luo G."/>
        </authorList>
    </citation>
    <scope>NUCLEOTIDE SEQUENCE [LARGE SCALE GENOMIC DNA]</scope>
    <source>
        <strain evidence="9 10">AM16-50</strain>
    </source>
</reference>
<feature type="signal peptide" evidence="8">
    <location>
        <begin position="1"/>
        <end position="33"/>
    </location>
</feature>
<dbReference type="GO" id="GO:0009279">
    <property type="term" value="C:cell outer membrane"/>
    <property type="evidence" value="ECO:0007669"/>
    <property type="project" value="UniProtKB-SubCell"/>
</dbReference>
<evidence type="ECO:0000256" key="5">
    <source>
        <dbReference type="ARBA" id="ARBA00023139"/>
    </source>
</evidence>
<name>A0A414Y2L8_9BACT</name>
<evidence type="ECO:0008006" key="11">
    <source>
        <dbReference type="Google" id="ProtNLM"/>
    </source>
</evidence>
<evidence type="ECO:0000313" key="10">
    <source>
        <dbReference type="Proteomes" id="UP000283732"/>
    </source>
</evidence>
<dbReference type="InterPro" id="IPR014941">
    <property type="entry name" value="FimB/Mfa2/Mfa3"/>
</dbReference>
<gene>
    <name evidence="9" type="ORF">DW191_04035</name>
</gene>
<protein>
    <recommendedName>
        <fullName evidence="11">FimB/Mfa2 family fimbrial subunit</fullName>
    </recommendedName>
</protein>
<keyword evidence="5" id="KW-0564">Palmitate</keyword>
<keyword evidence="3 8" id="KW-0732">Signal</keyword>
<comment type="subcellular location">
    <subcellularLocation>
        <location evidence="1">Cell outer membrane</location>
    </subcellularLocation>
</comment>
<dbReference type="Proteomes" id="UP000283732">
    <property type="component" value="Unassembled WGS sequence"/>
</dbReference>
<accession>A0A414Y2L8</accession>
<proteinExistence type="inferred from homology"/>
<dbReference type="Pfam" id="PF08842">
    <property type="entry name" value="Mfa2"/>
    <property type="match status" value="1"/>
</dbReference>
<keyword evidence="4" id="KW-0472">Membrane</keyword>
<sequence length="307" mass="32958">MKKTAIHKEYRANRKIKLSVLCKLLIFTAAFHALSGCVKDDLYNTTHPDKGAVVITTDWTECSPDAVLPEKYILRIGTEEQTVSEETNAFDALFLPGRQDLLVYNTAEGVTTSGHTATVNTLPDGTLEPMPGYLFSAAQALEIEKDDTLRVTAVMRQHIRSLTLTLKLKPGDEGRIARTAATLTGIAPAVDLTDGTIAATEGKTVIPVFVPGTDNNGTRAAGEPLLAAALRLLGTADGERQVLTVVLTLTDGHVQTVTTDLTGMLKNFRDDMEPLELDATLELPMSAGVSATITGWNVVDNGEIKVN</sequence>
<comment type="caution">
    <text evidence="9">The sequence shown here is derived from an EMBL/GenBank/DDBJ whole genome shotgun (WGS) entry which is preliminary data.</text>
</comment>
<comment type="similarity">
    <text evidence="2">Belongs to the bacteroidetes fimbrillin superfamily. FimB/Mfa2 family.</text>
</comment>
<dbReference type="AlphaFoldDB" id="A0A414Y2L8"/>
<evidence type="ECO:0000256" key="2">
    <source>
        <dbReference type="ARBA" id="ARBA00007248"/>
    </source>
</evidence>
<evidence type="ECO:0000256" key="6">
    <source>
        <dbReference type="ARBA" id="ARBA00023237"/>
    </source>
</evidence>
<evidence type="ECO:0000313" key="9">
    <source>
        <dbReference type="EMBL" id="RHH80289.1"/>
    </source>
</evidence>
<keyword evidence="6" id="KW-0998">Cell outer membrane</keyword>
<keyword evidence="7" id="KW-0449">Lipoprotein</keyword>
<dbReference type="EMBL" id="QRKC01000001">
    <property type="protein sequence ID" value="RHH80289.1"/>
    <property type="molecule type" value="Genomic_DNA"/>
</dbReference>
<organism evidence="9 10">
    <name type="scientific">Parabacteroides merdae</name>
    <dbReference type="NCBI Taxonomy" id="46503"/>
    <lineage>
        <taxon>Bacteria</taxon>
        <taxon>Pseudomonadati</taxon>
        <taxon>Bacteroidota</taxon>
        <taxon>Bacteroidia</taxon>
        <taxon>Bacteroidales</taxon>
        <taxon>Tannerellaceae</taxon>
        <taxon>Parabacteroides</taxon>
    </lineage>
</organism>
<evidence type="ECO:0000256" key="7">
    <source>
        <dbReference type="ARBA" id="ARBA00023288"/>
    </source>
</evidence>
<feature type="chain" id="PRO_5019216553" description="FimB/Mfa2 family fimbrial subunit" evidence="8">
    <location>
        <begin position="34"/>
        <end position="307"/>
    </location>
</feature>
<evidence type="ECO:0000256" key="4">
    <source>
        <dbReference type="ARBA" id="ARBA00023136"/>
    </source>
</evidence>
<evidence type="ECO:0000256" key="1">
    <source>
        <dbReference type="ARBA" id="ARBA00004442"/>
    </source>
</evidence>
<evidence type="ECO:0000256" key="8">
    <source>
        <dbReference type="SAM" id="SignalP"/>
    </source>
</evidence>